<evidence type="ECO:0000313" key="6">
    <source>
        <dbReference type="Proteomes" id="UP000045039"/>
    </source>
</evidence>
<name>A0A0C6F454_PSEAI</name>
<dbReference type="Proteomes" id="UP000284767">
    <property type="component" value="Unassembled WGS sequence"/>
</dbReference>
<reference evidence="4 7" key="3">
    <citation type="submission" date="2017-05" db="EMBL/GenBank/DDBJ databases">
        <authorList>
            <person name="Song R."/>
            <person name="Chenine A.L."/>
            <person name="Ruprecht R.M."/>
        </authorList>
    </citation>
    <scope>NUCLEOTIDE SEQUENCE [LARGE SCALE GENOMIC DNA]</scope>
    <source>
        <strain evidence="4 7">S567_C10_BS</strain>
    </source>
</reference>
<reference evidence="5 8" key="4">
    <citation type="submission" date="2017-08" db="EMBL/GenBank/DDBJ databases">
        <authorList>
            <person name="Feschi L."/>
            <person name="Jeukens J."/>
            <person name="Emond-Rheault J.-G."/>
            <person name="Kukavica-Ibrulj I."/>
            <person name="Boyle B."/>
            <person name="Levesque R.C."/>
        </authorList>
    </citation>
    <scope>NUCLEOTIDE SEQUENCE [LARGE SCALE GENOMIC DNA]</scope>
    <source>
        <strain evidence="5 8">PA-W36</strain>
    </source>
</reference>
<evidence type="ECO:0000313" key="8">
    <source>
        <dbReference type="Proteomes" id="UP000284767"/>
    </source>
</evidence>
<reference evidence="6" key="1">
    <citation type="submission" date="2015-06" db="EMBL/GenBank/DDBJ databases">
        <authorList>
            <person name="Radhakrishnan Rajesh"/>
            <person name="Underwood Anthony"/>
            <person name="Al-Shahib Ali"/>
        </authorList>
    </citation>
    <scope>NUCLEOTIDE SEQUENCE [LARGE SCALE GENOMIC DNA]</scope>
    <source>
        <strain evidence="6">P19_London_7_VIM_2_05_10</strain>
    </source>
</reference>
<dbReference type="InterPro" id="IPR037069">
    <property type="entry name" value="AcylCoA_DH/ox_N_sf"/>
</dbReference>
<dbReference type="InterPro" id="IPR009100">
    <property type="entry name" value="AcylCoA_DH/oxidase_NM_dom_sf"/>
</dbReference>
<dbReference type="Proteomes" id="UP000194857">
    <property type="component" value="Unassembled WGS sequence"/>
</dbReference>
<dbReference type="PANTHER" id="PTHR43884">
    <property type="entry name" value="ACYL-COA DEHYDROGENASE"/>
    <property type="match status" value="1"/>
</dbReference>
<evidence type="ECO:0000313" key="7">
    <source>
        <dbReference type="Proteomes" id="UP000194857"/>
    </source>
</evidence>
<dbReference type="InterPro" id="IPR013786">
    <property type="entry name" value="AcylCoA_DH/ox_N"/>
</dbReference>
<reference evidence="3" key="6">
    <citation type="submission" date="2020-01" db="EMBL/GenBank/DDBJ databases">
        <title>Bacteria Cultured from War Wounds Associated with the Conflict in Eastern Ukraine.</title>
        <authorList>
            <person name="Snesrud E."/>
            <person name="Galac M.R."/>
            <person name="Mc Gann P."/>
            <person name="Valentine K."/>
            <person name="Viacheslav K."/>
        </authorList>
    </citation>
    <scope>NUCLEOTIDE SEQUENCE</scope>
    <source>
        <strain evidence="3">VNMU148</strain>
    </source>
</reference>
<dbReference type="PANTHER" id="PTHR43884:SF12">
    <property type="entry name" value="ISOVALERYL-COA DEHYDROGENASE, MITOCHONDRIAL-RELATED"/>
    <property type="match status" value="1"/>
</dbReference>
<accession>A0A1S1BVP5</accession>
<dbReference type="SMR" id="A0A0C6F454"/>
<organism evidence="4 7">
    <name type="scientific">Pseudomonas aeruginosa</name>
    <dbReference type="NCBI Taxonomy" id="287"/>
    <lineage>
        <taxon>Bacteria</taxon>
        <taxon>Pseudomonadati</taxon>
        <taxon>Pseudomonadota</taxon>
        <taxon>Gammaproteobacteria</taxon>
        <taxon>Pseudomonadales</taxon>
        <taxon>Pseudomonadaceae</taxon>
        <taxon>Pseudomonas</taxon>
    </lineage>
</organism>
<dbReference type="SUPFAM" id="SSF56645">
    <property type="entry name" value="Acyl-CoA dehydrogenase NM domain-like"/>
    <property type="match status" value="1"/>
</dbReference>
<dbReference type="Pfam" id="PF02771">
    <property type="entry name" value="Acyl-CoA_dh_N"/>
    <property type="match status" value="1"/>
</dbReference>
<reference evidence="5 8" key="5">
    <citation type="submission" date="2019-01" db="EMBL/GenBank/DDBJ databases">
        <title>The Pseudomonas aeruginosa pan-genome provides new insights on its population structure, horizontal gene transfer and pathogenicity.</title>
        <authorList>
            <person name="Freschi L."/>
            <person name="Vincent A.T."/>
            <person name="Jeukens J."/>
            <person name="Emond-Rheault J.-G."/>
            <person name="Kukavica-Ibrulj I."/>
            <person name="Dupont M.-J."/>
            <person name="Charette S.J."/>
            <person name="Boyle B."/>
            <person name="Levesque R.C."/>
        </authorList>
    </citation>
    <scope>NUCLEOTIDE SEQUENCE [LARGE SCALE GENOMIC DNA]</scope>
    <source>
        <strain evidence="5 8">PA-W36</strain>
    </source>
</reference>
<dbReference type="Proteomes" id="UP000644192">
    <property type="component" value="Unassembled WGS sequence"/>
</dbReference>
<dbReference type="Gene3D" id="1.10.540.10">
    <property type="entry name" value="Acyl-CoA dehydrogenase/oxidase, N-terminal domain"/>
    <property type="match status" value="1"/>
</dbReference>
<dbReference type="GO" id="GO:0050660">
    <property type="term" value="F:flavin adenine dinucleotide binding"/>
    <property type="evidence" value="ECO:0007669"/>
    <property type="project" value="InterPro"/>
</dbReference>
<comment type="caution">
    <text evidence="4">The sequence shown here is derived from an EMBL/GenBank/DDBJ whole genome shotgun (WGS) entry which is preliminary data.</text>
</comment>
<dbReference type="Proteomes" id="UP000045039">
    <property type="component" value="Unassembled WGS sequence"/>
</dbReference>
<sequence>MLDPTLSDWLDRQADALDRGDADPAALLPRLAAAGVLGVAVEERLGGAGGTLADAVERVAAVAARSLTAAFVFWGQRAFIEYLLQSPNQELRQRLLGDLLAGRLAGATGLSNAMKFLSGIEALQVVAHAEEAGWRLDGRLPWVTNLRSGDFVVAAAIEHGEGGKPFVLAIPEGLAGLQRSADLRLLGLQCSNTAALDLRAVAVGRDWLLHDDARQFLPRVRPAFLGLQCGMAIGLARRALDEVQRHLGGSRSLLDGELAAQRETLDGHVAALHAGLASGEFASQPARLFRIRIGLAEAAANAVQLELQASGGKAYLSEHGAGFARRWRESAFVPIVTPSLVQLRAELQRQAEAKA</sequence>
<dbReference type="EMBL" id="WXZT01000028">
    <property type="protein sequence ID" value="MZZ16459.1"/>
    <property type="molecule type" value="Genomic_DNA"/>
</dbReference>
<evidence type="ECO:0000313" key="5">
    <source>
        <dbReference type="EMBL" id="RPM14279.1"/>
    </source>
</evidence>
<proteinExistence type="predicted"/>
<dbReference type="Gene3D" id="2.40.110.10">
    <property type="entry name" value="Butyryl-CoA Dehydrogenase, subunit A, domain 2"/>
    <property type="match status" value="1"/>
</dbReference>
<evidence type="ECO:0000313" key="2">
    <source>
        <dbReference type="EMBL" id="CRP87320.1"/>
    </source>
</evidence>
<dbReference type="InterPro" id="IPR046373">
    <property type="entry name" value="Acyl-CoA_Oxase/DH_mid-dom_sf"/>
</dbReference>
<evidence type="ECO:0000313" key="3">
    <source>
        <dbReference type="EMBL" id="MZZ16459.1"/>
    </source>
</evidence>
<accession>A0A0C6F454</accession>
<dbReference type="EMBL" id="NFFZ01000029">
    <property type="protein sequence ID" value="OTI55367.1"/>
    <property type="molecule type" value="Genomic_DNA"/>
</dbReference>
<evidence type="ECO:0000313" key="4">
    <source>
        <dbReference type="EMBL" id="OTI55367.1"/>
    </source>
</evidence>
<reference evidence="2" key="2">
    <citation type="submission" date="2015-06" db="EMBL/GenBank/DDBJ databases">
        <authorList>
            <person name="Radhakrishnan R."/>
            <person name="Underwood A."/>
            <person name="Al-Shahib A."/>
        </authorList>
    </citation>
    <scope>NUCLEOTIDE SEQUENCE</scope>
    <source>
        <strain evidence="2">P19_London_7_VIM_2_05_10</strain>
    </source>
</reference>
<dbReference type="AlphaFoldDB" id="A0A0C6F454"/>
<feature type="domain" description="Acyl-CoA dehydrogenase/oxidase N-terminal" evidence="1">
    <location>
        <begin position="12"/>
        <end position="102"/>
    </location>
</feature>
<dbReference type="EMBL" id="CVVU01000249">
    <property type="protein sequence ID" value="CRP87320.1"/>
    <property type="molecule type" value="Genomic_DNA"/>
</dbReference>
<dbReference type="GO" id="GO:0003995">
    <property type="term" value="F:acyl-CoA dehydrogenase activity"/>
    <property type="evidence" value="ECO:0007669"/>
    <property type="project" value="TreeGrafter"/>
</dbReference>
<dbReference type="EMBL" id="NSNE01000009">
    <property type="protein sequence ID" value="RPM14279.1"/>
    <property type="molecule type" value="Genomic_DNA"/>
</dbReference>
<gene>
    <name evidence="4" type="ORF">CAZ10_33540</name>
    <name evidence="3" type="ORF">GUL26_29775</name>
    <name evidence="5" type="ORF">IPC1295_16830</name>
    <name evidence="2" type="ORF">PAERUG_P19_London_7_VIM_2_05_10_05837</name>
</gene>
<evidence type="ECO:0000259" key="1">
    <source>
        <dbReference type="Pfam" id="PF02771"/>
    </source>
</evidence>
<protein>
    <submittedName>
        <fullName evidence="4">Acyl-CoA dehydrogenase</fullName>
    </submittedName>
</protein>
<dbReference type="RefSeq" id="WP_003117847.1">
    <property type="nucleotide sequence ID" value="NZ_AP014651.1"/>
</dbReference>